<evidence type="ECO:0000313" key="1">
    <source>
        <dbReference type="EMBL" id="KAK8562151.1"/>
    </source>
</evidence>
<reference evidence="1 2" key="1">
    <citation type="journal article" date="2024" name="G3 (Bethesda)">
        <title>Genome assembly of Hibiscus sabdariffa L. provides insights into metabolisms of medicinal natural products.</title>
        <authorList>
            <person name="Kim T."/>
        </authorList>
    </citation>
    <scope>NUCLEOTIDE SEQUENCE [LARGE SCALE GENOMIC DNA]</scope>
    <source>
        <strain evidence="1">TK-2024</strain>
        <tissue evidence="1">Old leaves</tissue>
    </source>
</reference>
<sequence length="142" mass="16185">MFEKEKEKEKNLSKLQANEGRIAITTDMSTADHQNRVYMAVTSHYIADEWTLQKRVIRFEYVPTPHTSDVIAASLMKFFLDWNINRKLTAITIDNCSVNDGVVELLVDRLGLDTLLLNGAFFHMHCCANILNLIVKDGLSLL</sequence>
<keyword evidence="2" id="KW-1185">Reference proteome</keyword>
<dbReference type="InterPro" id="IPR012337">
    <property type="entry name" value="RNaseH-like_sf"/>
</dbReference>
<dbReference type="InterPro" id="IPR052035">
    <property type="entry name" value="ZnF_BED_domain_contain"/>
</dbReference>
<dbReference type="Proteomes" id="UP001472677">
    <property type="component" value="Unassembled WGS sequence"/>
</dbReference>
<name>A0ABR2EJH3_9ROSI</name>
<protein>
    <submittedName>
        <fullName evidence="1">Uncharacterized protein</fullName>
    </submittedName>
</protein>
<comment type="caution">
    <text evidence="1">The sequence shown here is derived from an EMBL/GenBank/DDBJ whole genome shotgun (WGS) entry which is preliminary data.</text>
</comment>
<gene>
    <name evidence="1" type="ORF">V6N12_049200</name>
</gene>
<organism evidence="1 2">
    <name type="scientific">Hibiscus sabdariffa</name>
    <name type="common">roselle</name>
    <dbReference type="NCBI Taxonomy" id="183260"/>
    <lineage>
        <taxon>Eukaryota</taxon>
        <taxon>Viridiplantae</taxon>
        <taxon>Streptophyta</taxon>
        <taxon>Embryophyta</taxon>
        <taxon>Tracheophyta</taxon>
        <taxon>Spermatophyta</taxon>
        <taxon>Magnoliopsida</taxon>
        <taxon>eudicotyledons</taxon>
        <taxon>Gunneridae</taxon>
        <taxon>Pentapetalae</taxon>
        <taxon>rosids</taxon>
        <taxon>malvids</taxon>
        <taxon>Malvales</taxon>
        <taxon>Malvaceae</taxon>
        <taxon>Malvoideae</taxon>
        <taxon>Hibiscus</taxon>
    </lineage>
</organism>
<dbReference type="PANTHER" id="PTHR46481">
    <property type="entry name" value="ZINC FINGER BED DOMAIN-CONTAINING PROTEIN 4"/>
    <property type="match status" value="1"/>
</dbReference>
<proteinExistence type="predicted"/>
<dbReference type="PANTHER" id="PTHR46481:SF11">
    <property type="entry name" value="ZINC FINGER BED DOMAIN-CONTAINING PROTEIN RICESLEEPER 2-LIKE"/>
    <property type="match status" value="1"/>
</dbReference>
<dbReference type="EMBL" id="JBBPBM010000013">
    <property type="protein sequence ID" value="KAK8562151.1"/>
    <property type="molecule type" value="Genomic_DNA"/>
</dbReference>
<dbReference type="SUPFAM" id="SSF53098">
    <property type="entry name" value="Ribonuclease H-like"/>
    <property type="match status" value="1"/>
</dbReference>
<evidence type="ECO:0000313" key="2">
    <source>
        <dbReference type="Proteomes" id="UP001472677"/>
    </source>
</evidence>
<accession>A0ABR2EJH3</accession>